<organism evidence="2 3">
    <name type="scientific">Candidatus Falkowbacteria bacterium RBG_13_39_14</name>
    <dbReference type="NCBI Taxonomy" id="1797985"/>
    <lineage>
        <taxon>Bacteria</taxon>
        <taxon>Candidatus Falkowiibacteriota</taxon>
    </lineage>
</organism>
<dbReference type="AlphaFoldDB" id="A0A1F5S2T9"/>
<protein>
    <recommendedName>
        <fullName evidence="1">Calcineurin-like phosphoesterase domain-containing protein</fullName>
    </recommendedName>
</protein>
<dbReference type="Proteomes" id="UP000178323">
    <property type="component" value="Unassembled WGS sequence"/>
</dbReference>
<evidence type="ECO:0000313" key="2">
    <source>
        <dbReference type="EMBL" id="OGF21004.1"/>
    </source>
</evidence>
<dbReference type="STRING" id="1797985.A2Y83_04175"/>
<dbReference type="Pfam" id="PF00149">
    <property type="entry name" value="Metallophos"/>
    <property type="match status" value="1"/>
</dbReference>
<accession>A0A1F5S2T9</accession>
<name>A0A1F5S2T9_9BACT</name>
<dbReference type="Gene3D" id="3.60.21.10">
    <property type="match status" value="1"/>
</dbReference>
<comment type="caution">
    <text evidence="2">The sequence shown here is derived from an EMBL/GenBank/DDBJ whole genome shotgun (WGS) entry which is preliminary data.</text>
</comment>
<dbReference type="EMBL" id="MFFS01000074">
    <property type="protein sequence ID" value="OGF21004.1"/>
    <property type="molecule type" value="Genomic_DNA"/>
</dbReference>
<dbReference type="InterPro" id="IPR029052">
    <property type="entry name" value="Metallo-depent_PP-like"/>
</dbReference>
<dbReference type="SUPFAM" id="SSF56300">
    <property type="entry name" value="Metallo-dependent phosphatases"/>
    <property type="match status" value="1"/>
</dbReference>
<evidence type="ECO:0000313" key="3">
    <source>
        <dbReference type="Proteomes" id="UP000178323"/>
    </source>
</evidence>
<dbReference type="InterPro" id="IPR004843">
    <property type="entry name" value="Calcineurin-like_PHP"/>
</dbReference>
<evidence type="ECO:0000259" key="1">
    <source>
        <dbReference type="Pfam" id="PF00149"/>
    </source>
</evidence>
<gene>
    <name evidence="2" type="ORF">A2Y83_04175</name>
</gene>
<reference evidence="2 3" key="1">
    <citation type="journal article" date="2016" name="Nat. Commun.">
        <title>Thousands of microbial genomes shed light on interconnected biogeochemical processes in an aquifer system.</title>
        <authorList>
            <person name="Anantharaman K."/>
            <person name="Brown C.T."/>
            <person name="Hug L.A."/>
            <person name="Sharon I."/>
            <person name="Castelle C.J."/>
            <person name="Probst A.J."/>
            <person name="Thomas B.C."/>
            <person name="Singh A."/>
            <person name="Wilkins M.J."/>
            <person name="Karaoz U."/>
            <person name="Brodie E.L."/>
            <person name="Williams K.H."/>
            <person name="Hubbard S.S."/>
            <person name="Banfield J.F."/>
        </authorList>
    </citation>
    <scope>NUCLEOTIDE SEQUENCE [LARGE SCALE GENOMIC DNA]</scope>
</reference>
<sequence length="297" mass="34440">MQEILYTSDIHGNEAQYKKLTDYAVQIKADFVIIGGDILPKNFSKDIFIFKQRKFLENRFPELLYPLKNKLPKCKVFLMMGNDDCAANMDVLERYDKDLVYLIGNKRMKMTESFDIAGYPYVPITPFGIKDWEKYDFSDPPQNLLARYLERKRTNYRLEAKKSSQTGWEKFIFTPEIEKEDSIQKDLSQELFLKNPKKTIYVFHTPPDNTNLDLTSPLARSGGAHVGSMALRSFIEKCQPYLTLHGHIHETVKMSEEFRDKIGDTLCMAAGNDNMGDELAVLVFDIDKPERAERMVM</sequence>
<feature type="domain" description="Calcineurin-like phosphoesterase" evidence="1">
    <location>
        <begin position="4"/>
        <end position="250"/>
    </location>
</feature>
<dbReference type="PANTHER" id="PTHR37523:SF1">
    <property type="entry name" value="CALCINEURIN-LIKE PHOSPHOESTERASE DOMAIN-CONTAINING PROTEIN"/>
    <property type="match status" value="1"/>
</dbReference>
<proteinExistence type="predicted"/>
<dbReference type="GO" id="GO:0016787">
    <property type="term" value="F:hydrolase activity"/>
    <property type="evidence" value="ECO:0007669"/>
    <property type="project" value="InterPro"/>
</dbReference>
<dbReference type="PANTHER" id="PTHR37523">
    <property type="entry name" value="METALLOPHOSPHOESTERASE"/>
    <property type="match status" value="1"/>
</dbReference>